<dbReference type="InterPro" id="IPR036291">
    <property type="entry name" value="NAD(P)-bd_dom_sf"/>
</dbReference>
<dbReference type="Gene3D" id="3.40.50.720">
    <property type="entry name" value="NAD(P)-binding Rossmann-like Domain"/>
    <property type="match status" value="1"/>
</dbReference>
<reference evidence="6" key="1">
    <citation type="journal article" date="2019" name="Int. J. Syst. Evol. Microbiol.">
        <title>The Global Catalogue of Microorganisms (GCM) 10K type strain sequencing project: providing services to taxonomists for standard genome sequencing and annotation.</title>
        <authorList>
            <consortium name="The Broad Institute Genomics Platform"/>
            <consortium name="The Broad Institute Genome Sequencing Center for Infectious Disease"/>
            <person name="Wu L."/>
            <person name="Ma J."/>
        </authorList>
    </citation>
    <scope>NUCLEOTIDE SEQUENCE [LARGE SCALE GENOMIC DNA]</scope>
    <source>
        <strain evidence="6">CGMCC 4.7382</strain>
    </source>
</reference>
<sequence length="362" mass="39041">MTSSHSAGPALRVALIGYGKGGAVFHAPLIAATPGLELSAVVTGNAERAAQARRRYPGAEVIGAPEELWRRAADFDLVVVASPNDSHVPLARAALDAGLSVVVDKPLALTAADARGLVADAERRGLVLTAFHNRRWDSDFLTALRLVDEGALGRVHRFESRFDRWRPEAKHTWRDRGERSRGAGLLYDLGSHLVDQAIILFGPVAEVYAELDARREGVRAEDDVFLALTHASGVRSHLWAGALVAQLGPRLRVLGDRAAYTVRGLDGQEERLARGDDPARPGWGEEPAERWGLLGADGGLAPVRSERGDYPAFYAAVRDAVAEGEPVPVEPHEVIHGLEVIEAAAESARTRRAVRLEPAQPR</sequence>
<keyword evidence="2" id="KW-0560">Oxidoreductase</keyword>
<evidence type="ECO:0000313" key="5">
    <source>
        <dbReference type="EMBL" id="MFC7329961.1"/>
    </source>
</evidence>
<gene>
    <name evidence="5" type="ORF">ACFQRF_19695</name>
</gene>
<dbReference type="PANTHER" id="PTHR43708:SF5">
    <property type="entry name" value="CONSERVED EXPRESSED OXIDOREDUCTASE (EUROFUNG)-RELATED"/>
    <property type="match status" value="1"/>
</dbReference>
<evidence type="ECO:0000256" key="2">
    <source>
        <dbReference type="ARBA" id="ARBA00023002"/>
    </source>
</evidence>
<dbReference type="Pfam" id="PF02894">
    <property type="entry name" value="GFO_IDH_MocA_C"/>
    <property type="match status" value="1"/>
</dbReference>
<proteinExistence type="inferred from homology"/>
<dbReference type="RefSeq" id="WP_379872602.1">
    <property type="nucleotide sequence ID" value="NZ_JBHTBH010000009.1"/>
</dbReference>
<feature type="domain" description="Gfo/Idh/MocA-like oxidoreductase N-terminal" evidence="3">
    <location>
        <begin position="11"/>
        <end position="130"/>
    </location>
</feature>
<keyword evidence="6" id="KW-1185">Reference proteome</keyword>
<name>A0ABW2KL68_9ACTN</name>
<dbReference type="InterPro" id="IPR051317">
    <property type="entry name" value="Gfo/Idh/MocA_oxidoreduct"/>
</dbReference>
<comment type="similarity">
    <text evidence="1">Belongs to the Gfo/Idh/MocA family.</text>
</comment>
<dbReference type="SUPFAM" id="SSF51735">
    <property type="entry name" value="NAD(P)-binding Rossmann-fold domains"/>
    <property type="match status" value="1"/>
</dbReference>
<protein>
    <submittedName>
        <fullName evidence="5">Gfo/Idh/MocA family oxidoreductase</fullName>
    </submittedName>
</protein>
<dbReference type="Gene3D" id="3.30.360.10">
    <property type="entry name" value="Dihydrodipicolinate Reductase, domain 2"/>
    <property type="match status" value="1"/>
</dbReference>
<dbReference type="Pfam" id="PF01408">
    <property type="entry name" value="GFO_IDH_MocA"/>
    <property type="match status" value="1"/>
</dbReference>
<dbReference type="Proteomes" id="UP001596540">
    <property type="component" value="Unassembled WGS sequence"/>
</dbReference>
<comment type="caution">
    <text evidence="5">The sequence shown here is derived from an EMBL/GenBank/DDBJ whole genome shotgun (WGS) entry which is preliminary data.</text>
</comment>
<dbReference type="InterPro" id="IPR004104">
    <property type="entry name" value="Gfo/Idh/MocA-like_OxRdtase_C"/>
</dbReference>
<dbReference type="EMBL" id="JBHTBH010000009">
    <property type="protein sequence ID" value="MFC7329961.1"/>
    <property type="molecule type" value="Genomic_DNA"/>
</dbReference>
<evidence type="ECO:0000313" key="6">
    <source>
        <dbReference type="Proteomes" id="UP001596540"/>
    </source>
</evidence>
<evidence type="ECO:0000256" key="1">
    <source>
        <dbReference type="ARBA" id="ARBA00010928"/>
    </source>
</evidence>
<organism evidence="5 6">
    <name type="scientific">Marinactinospora rubrisoli</name>
    <dbReference type="NCBI Taxonomy" id="2715399"/>
    <lineage>
        <taxon>Bacteria</taxon>
        <taxon>Bacillati</taxon>
        <taxon>Actinomycetota</taxon>
        <taxon>Actinomycetes</taxon>
        <taxon>Streptosporangiales</taxon>
        <taxon>Nocardiopsidaceae</taxon>
        <taxon>Marinactinospora</taxon>
    </lineage>
</organism>
<evidence type="ECO:0000259" key="3">
    <source>
        <dbReference type="Pfam" id="PF01408"/>
    </source>
</evidence>
<accession>A0ABW2KL68</accession>
<evidence type="ECO:0000259" key="4">
    <source>
        <dbReference type="Pfam" id="PF02894"/>
    </source>
</evidence>
<dbReference type="SUPFAM" id="SSF55347">
    <property type="entry name" value="Glyceraldehyde-3-phosphate dehydrogenase-like, C-terminal domain"/>
    <property type="match status" value="1"/>
</dbReference>
<feature type="domain" description="Gfo/Idh/MocA-like oxidoreductase C-terminal" evidence="4">
    <location>
        <begin position="146"/>
        <end position="355"/>
    </location>
</feature>
<dbReference type="PANTHER" id="PTHR43708">
    <property type="entry name" value="CONSERVED EXPRESSED OXIDOREDUCTASE (EUROFUNG)"/>
    <property type="match status" value="1"/>
</dbReference>
<dbReference type="InterPro" id="IPR000683">
    <property type="entry name" value="Gfo/Idh/MocA-like_OxRdtase_N"/>
</dbReference>